<comment type="similarity">
    <text evidence="1">Belongs to the UPF0213 family.</text>
</comment>
<organism evidence="3 4">
    <name type="scientific">Barnesiella viscericola</name>
    <dbReference type="NCBI Taxonomy" id="397865"/>
    <lineage>
        <taxon>Bacteria</taxon>
        <taxon>Pseudomonadati</taxon>
        <taxon>Bacteroidota</taxon>
        <taxon>Bacteroidia</taxon>
        <taxon>Bacteroidales</taxon>
        <taxon>Barnesiellaceae</taxon>
        <taxon>Barnesiella</taxon>
    </lineage>
</organism>
<name>A0A921MRH6_9BACT</name>
<reference evidence="3" key="1">
    <citation type="journal article" date="2021" name="PeerJ">
        <title>Extensive microbial diversity within the chicken gut microbiome revealed by metagenomics and culture.</title>
        <authorList>
            <person name="Gilroy R."/>
            <person name="Ravi A."/>
            <person name="Getino M."/>
            <person name="Pursley I."/>
            <person name="Horton D.L."/>
            <person name="Alikhan N.F."/>
            <person name="Baker D."/>
            <person name="Gharbi K."/>
            <person name="Hall N."/>
            <person name="Watson M."/>
            <person name="Adriaenssens E.M."/>
            <person name="Foster-Nyarko E."/>
            <person name="Jarju S."/>
            <person name="Secka A."/>
            <person name="Antonio M."/>
            <person name="Oren A."/>
            <person name="Chaudhuri R.R."/>
            <person name="La Ragione R."/>
            <person name="Hildebrand F."/>
            <person name="Pallen M.J."/>
        </authorList>
    </citation>
    <scope>NUCLEOTIDE SEQUENCE</scope>
    <source>
        <strain evidence="3">CHK121-7720</strain>
    </source>
</reference>
<comment type="caution">
    <text evidence="3">The sequence shown here is derived from an EMBL/GenBank/DDBJ whole genome shotgun (WGS) entry which is preliminary data.</text>
</comment>
<dbReference type="CDD" id="cd10448">
    <property type="entry name" value="GIY-YIG_unchar_3"/>
    <property type="match status" value="1"/>
</dbReference>
<accession>A0A921MRH6</accession>
<dbReference type="EMBL" id="DYUD01000015">
    <property type="protein sequence ID" value="HJG88796.1"/>
    <property type="molecule type" value="Genomic_DNA"/>
</dbReference>
<gene>
    <name evidence="3" type="ORF">K8U91_04880</name>
</gene>
<reference evidence="3" key="2">
    <citation type="submission" date="2021-09" db="EMBL/GenBank/DDBJ databases">
        <authorList>
            <person name="Gilroy R."/>
        </authorList>
    </citation>
    <scope>NUCLEOTIDE SEQUENCE</scope>
    <source>
        <strain evidence="3">CHK121-7720</strain>
    </source>
</reference>
<dbReference type="InterPro" id="IPR000305">
    <property type="entry name" value="GIY-YIG_endonuc"/>
</dbReference>
<dbReference type="Pfam" id="PF01541">
    <property type="entry name" value="GIY-YIG"/>
    <property type="match status" value="1"/>
</dbReference>
<dbReference type="RefSeq" id="WP_087424663.1">
    <property type="nucleotide sequence ID" value="NZ_DYUD01000015.1"/>
</dbReference>
<feature type="domain" description="GIY-YIG" evidence="2">
    <location>
        <begin position="4"/>
        <end position="80"/>
    </location>
</feature>
<sequence>MQIYKGFVYILASKRNGTLYIGVTNNLARRVAEHKASIDEGFTSRYNVKTLVYYEAFRDFYSAICREKQLKEWNRAWKIALIEQENPQWRDLSEEIGVTPEYIQGVIDEYQSGLFR</sequence>
<dbReference type="InterPro" id="IPR050190">
    <property type="entry name" value="UPF0213_domain"/>
</dbReference>
<evidence type="ECO:0000313" key="4">
    <source>
        <dbReference type="Proteomes" id="UP000757103"/>
    </source>
</evidence>
<dbReference type="SUPFAM" id="SSF82771">
    <property type="entry name" value="GIY-YIG endonuclease"/>
    <property type="match status" value="1"/>
</dbReference>
<dbReference type="AlphaFoldDB" id="A0A921MRH6"/>
<dbReference type="Proteomes" id="UP000757103">
    <property type="component" value="Unassembled WGS sequence"/>
</dbReference>
<dbReference type="InterPro" id="IPR035901">
    <property type="entry name" value="GIY-YIG_endonuc_sf"/>
</dbReference>
<proteinExistence type="inferred from homology"/>
<evidence type="ECO:0000256" key="1">
    <source>
        <dbReference type="ARBA" id="ARBA00007435"/>
    </source>
</evidence>
<dbReference type="SMART" id="SM00465">
    <property type="entry name" value="GIYc"/>
    <property type="match status" value="1"/>
</dbReference>
<dbReference type="PANTHER" id="PTHR34477:SF5">
    <property type="entry name" value="BSL5627 PROTEIN"/>
    <property type="match status" value="1"/>
</dbReference>
<protein>
    <submittedName>
        <fullName evidence="3">GIY-YIG nuclease family protein</fullName>
    </submittedName>
</protein>
<dbReference type="Gene3D" id="3.40.1440.10">
    <property type="entry name" value="GIY-YIG endonuclease"/>
    <property type="match status" value="1"/>
</dbReference>
<dbReference type="PANTHER" id="PTHR34477">
    <property type="entry name" value="UPF0213 PROTEIN YHBQ"/>
    <property type="match status" value="1"/>
</dbReference>
<evidence type="ECO:0000259" key="2">
    <source>
        <dbReference type="PROSITE" id="PS50164"/>
    </source>
</evidence>
<dbReference type="PROSITE" id="PS50164">
    <property type="entry name" value="GIY_YIG"/>
    <property type="match status" value="1"/>
</dbReference>
<evidence type="ECO:0000313" key="3">
    <source>
        <dbReference type="EMBL" id="HJG88796.1"/>
    </source>
</evidence>